<dbReference type="HOGENOM" id="CLU_1302730_0_0_6"/>
<feature type="compositionally biased region" description="Polar residues" evidence="1">
    <location>
        <begin position="201"/>
        <end position="211"/>
    </location>
</feature>
<evidence type="ECO:0000256" key="2">
    <source>
        <dbReference type="SAM" id="SignalP"/>
    </source>
</evidence>
<dbReference type="PATRIC" id="fig|421052.3.peg.3188"/>
<feature type="compositionally biased region" description="Polar residues" evidence="1">
    <location>
        <begin position="141"/>
        <end position="151"/>
    </location>
</feature>
<gene>
    <name evidence="3" type="ORF">F945_03253</name>
</gene>
<protein>
    <submittedName>
        <fullName evidence="3">Uncharacterized protein</fullName>
    </submittedName>
</protein>
<organism evidence="3 4">
    <name type="scientific">Acinetobacter rudis CIP 110305</name>
    <dbReference type="NCBI Taxonomy" id="421052"/>
    <lineage>
        <taxon>Bacteria</taxon>
        <taxon>Pseudomonadati</taxon>
        <taxon>Pseudomonadota</taxon>
        <taxon>Gammaproteobacteria</taxon>
        <taxon>Moraxellales</taxon>
        <taxon>Moraxellaceae</taxon>
        <taxon>Acinetobacter</taxon>
    </lineage>
</organism>
<evidence type="ECO:0000313" key="3">
    <source>
        <dbReference type="EMBL" id="EPF70234.1"/>
    </source>
</evidence>
<keyword evidence="4" id="KW-1185">Reference proteome</keyword>
<keyword evidence="2" id="KW-0732">Signal</keyword>
<dbReference type="RefSeq" id="WP_016657620.1">
    <property type="nucleotide sequence ID" value="NZ_KE340355.1"/>
</dbReference>
<feature type="compositionally biased region" description="Low complexity" evidence="1">
    <location>
        <begin position="152"/>
        <end position="200"/>
    </location>
</feature>
<feature type="region of interest" description="Disordered" evidence="1">
    <location>
        <begin position="104"/>
        <end position="211"/>
    </location>
</feature>
<comment type="caution">
    <text evidence="3">The sequence shown here is derived from an EMBL/GenBank/DDBJ whole genome shotgun (WGS) entry which is preliminary data.</text>
</comment>
<reference evidence="3 4" key="1">
    <citation type="submission" date="2013-06" db="EMBL/GenBank/DDBJ databases">
        <title>The Genome Sequence of Acinetobacter rudis CIP 110305.</title>
        <authorList>
            <consortium name="The Broad Institute Genome Sequencing Platform"/>
            <consortium name="The Broad Institute Genome Sequencing Center for Infectious Disease"/>
            <person name="Cerqueira G."/>
            <person name="Feldgarden M."/>
            <person name="Courvalin P."/>
            <person name="Perichon B."/>
            <person name="Grillot-Courvalin C."/>
            <person name="Clermont D."/>
            <person name="Rocha E."/>
            <person name="Yoon E.-J."/>
            <person name="Nemec A."/>
            <person name="Young S.K."/>
            <person name="Zeng Q."/>
            <person name="Gargeya S."/>
            <person name="Fitzgerald M."/>
            <person name="Abouelleil A."/>
            <person name="Alvarado L."/>
            <person name="Berlin A.M."/>
            <person name="Chapman S.B."/>
            <person name="Dewar J."/>
            <person name="Goldberg J."/>
            <person name="Griggs A."/>
            <person name="Gujja S."/>
            <person name="Hansen M."/>
            <person name="Howarth C."/>
            <person name="Imamovic A."/>
            <person name="Larimer J."/>
            <person name="McCowan C."/>
            <person name="Murphy C."/>
            <person name="Pearson M."/>
            <person name="Priest M."/>
            <person name="Roberts A."/>
            <person name="Saif S."/>
            <person name="Shea T."/>
            <person name="Sykes S."/>
            <person name="Wortman J."/>
            <person name="Nusbaum C."/>
            <person name="Birren B."/>
        </authorList>
    </citation>
    <scope>NUCLEOTIDE SEQUENCE [LARGE SCALE GENOMIC DNA]</scope>
    <source>
        <strain evidence="3 4">CIP 110305</strain>
    </source>
</reference>
<dbReference type="AlphaFoldDB" id="S3N7J9"/>
<accession>S3N7J9</accession>
<name>S3N7J9_9GAMM</name>
<feature type="chain" id="PRO_5004523596" evidence="2">
    <location>
        <begin position="28"/>
        <end position="211"/>
    </location>
</feature>
<feature type="compositionally biased region" description="Polar residues" evidence="1">
    <location>
        <begin position="104"/>
        <end position="125"/>
    </location>
</feature>
<dbReference type="OrthoDB" id="6713176at2"/>
<evidence type="ECO:0000313" key="4">
    <source>
        <dbReference type="Proteomes" id="UP000014568"/>
    </source>
</evidence>
<feature type="signal peptide" evidence="2">
    <location>
        <begin position="1"/>
        <end position="27"/>
    </location>
</feature>
<dbReference type="EMBL" id="ATGI01000038">
    <property type="protein sequence ID" value="EPF70234.1"/>
    <property type="molecule type" value="Genomic_DNA"/>
</dbReference>
<sequence>MSLMKSLYIAPALLSLVLSSTMSFAQADSSSTVAQTANKTPPAYGDNPNIFEVLAHKTSDKVVNTAEKVGDATERGVAKVKPKVNQAWENITAKHTVDVPIEQKSLSQSSNNVAAPSSNQSQAQPAVTVDPKPQAEAKTVDAQTPSTTAPETSRPSTVTTPVTQKTPAMPSATPATSTATPTQEAQPQPAKPLPTTLTTAHESQAHQTIVL</sequence>
<dbReference type="Proteomes" id="UP000014568">
    <property type="component" value="Unassembled WGS sequence"/>
</dbReference>
<evidence type="ECO:0000256" key="1">
    <source>
        <dbReference type="SAM" id="MobiDB-lite"/>
    </source>
</evidence>
<proteinExistence type="predicted"/>